<dbReference type="EMBL" id="CP002364">
    <property type="protein sequence ID" value="ADW18096.1"/>
    <property type="molecule type" value="Genomic_DNA"/>
</dbReference>
<accession>A0A7U3YMH5</accession>
<evidence type="ECO:0000313" key="1">
    <source>
        <dbReference type="EMBL" id="ADW18096.1"/>
    </source>
</evidence>
<name>A0A7U3YMH5_DESPD</name>
<dbReference type="AlphaFoldDB" id="A0A7U3YMH5"/>
<dbReference type="RefSeq" id="WP_015724636.1">
    <property type="nucleotide sequence ID" value="NC_014972.1"/>
</dbReference>
<organism evidence="1 2">
    <name type="scientific">Desulfobulbus propionicus (strain ATCC 33891 / DSM 2032 / VKM B-1956 / 1pr3)</name>
    <dbReference type="NCBI Taxonomy" id="577650"/>
    <lineage>
        <taxon>Bacteria</taxon>
        <taxon>Pseudomonadati</taxon>
        <taxon>Thermodesulfobacteriota</taxon>
        <taxon>Desulfobulbia</taxon>
        <taxon>Desulfobulbales</taxon>
        <taxon>Desulfobulbaceae</taxon>
        <taxon>Desulfobulbus</taxon>
    </lineage>
</organism>
<protein>
    <submittedName>
        <fullName evidence="1">Uncharacterized protein</fullName>
    </submittedName>
</protein>
<dbReference type="KEGG" id="dpr:Despr_1948"/>
<evidence type="ECO:0000313" key="2">
    <source>
        <dbReference type="Proteomes" id="UP000006365"/>
    </source>
</evidence>
<gene>
    <name evidence="1" type="ordered locus">Despr_1948</name>
</gene>
<sequence length="114" mass="12408">MATKQHKKGKGTVSPEQGERAMIEGILEGSPDAVGVAVIRLDCGCRKMAAVNQSGDPASKIIMYRDNAESICDQCKTDNGPFMRVTEQFISWKSPEPDAHTQKMIIAKVLGTEQ</sequence>
<dbReference type="Proteomes" id="UP000006365">
    <property type="component" value="Chromosome"/>
</dbReference>
<reference evidence="1 2" key="1">
    <citation type="journal article" date="2011" name="Stand. Genomic Sci.">
        <title>Complete genome sequence of Desulfobulbus propionicus type strain (1pr3).</title>
        <authorList>
            <person name="Pagani I."/>
            <person name="Lapidus A."/>
            <person name="Nolan M."/>
            <person name="Lucas S."/>
            <person name="Hammon N."/>
            <person name="Deshpande S."/>
            <person name="Cheng J.F."/>
            <person name="Chertkov O."/>
            <person name="Davenport K."/>
            <person name="Tapia R."/>
            <person name="Han C."/>
            <person name="Goodwin L."/>
            <person name="Pitluck S."/>
            <person name="Liolios K."/>
            <person name="Mavromatis K."/>
            <person name="Ivanova N."/>
            <person name="Mikhailova N."/>
            <person name="Pati A."/>
            <person name="Chen A."/>
            <person name="Palaniappan K."/>
            <person name="Land M."/>
            <person name="Hauser L."/>
            <person name="Chang Y.J."/>
            <person name="Jeffries C.D."/>
            <person name="Detter J.C."/>
            <person name="Brambilla E."/>
            <person name="Kannan K.P."/>
            <person name="Djao O.D."/>
            <person name="Rohde M."/>
            <person name="Pukall R."/>
            <person name="Spring S."/>
            <person name="Goker M."/>
            <person name="Sikorski J."/>
            <person name="Woyke T."/>
            <person name="Bristow J."/>
            <person name="Eisen J.A."/>
            <person name="Markowitz V."/>
            <person name="Hugenholtz P."/>
            <person name="Kyrpides N.C."/>
            <person name="Klenk H.P."/>
        </authorList>
    </citation>
    <scope>NUCLEOTIDE SEQUENCE [LARGE SCALE GENOMIC DNA]</scope>
    <source>
        <strain evidence="2">ATCC 33891 / DSM 2032 / 1pr3</strain>
    </source>
</reference>
<proteinExistence type="predicted"/>
<keyword evidence="2" id="KW-1185">Reference proteome</keyword>